<feature type="transmembrane region" description="Helical" evidence="8">
    <location>
        <begin position="475"/>
        <end position="496"/>
    </location>
</feature>
<evidence type="ECO:0000256" key="1">
    <source>
        <dbReference type="ARBA" id="ARBA00004651"/>
    </source>
</evidence>
<evidence type="ECO:0000256" key="2">
    <source>
        <dbReference type="ARBA" id="ARBA00022448"/>
    </source>
</evidence>
<feature type="transmembrane region" description="Helical" evidence="8">
    <location>
        <begin position="389"/>
        <end position="410"/>
    </location>
</feature>
<feature type="transmembrane region" description="Helical" evidence="8">
    <location>
        <begin position="221"/>
        <end position="241"/>
    </location>
</feature>
<dbReference type="AlphaFoldDB" id="A0AB34K5K2"/>
<keyword evidence="6 8" id="KW-0472">Membrane</keyword>
<evidence type="ECO:0000256" key="5">
    <source>
        <dbReference type="ARBA" id="ARBA00022989"/>
    </source>
</evidence>
<accession>A0AB34K5K2</accession>
<proteinExistence type="inferred from homology"/>
<feature type="transmembrane region" description="Helical" evidence="8">
    <location>
        <begin position="42"/>
        <end position="62"/>
    </location>
</feature>
<sequence length="522" mass="55923">MAETLADRSMPLLPLPALIAEAEECRSGTSASPRQPGWRRQLGLLSVTMILFFNVSGGPLGSEQIVSSVGPLPGLSLLLAFGILFSLPQAMVTAEMSTAFPQNGGYSLWVQAAFGDFWGLQESYWSWFSGVVDSALYPVLLYSSAAQLLAYDIVPSADQPLSSNHSHHVCPKDSSDDSDTVNLWVCIGASPSCAPEYLAKLAILLVFTSPNLVSVSLVGRVLTTLGVLVLIPFVLLCLVGIPQVRFANLVIPPVKPDFANAFSVVYWSLSGFDAASTFAGEVDQPGSTIPRALFTSVGVMLFFYLVPLTIAAGADPKWICWLDGSLSTVGYRLGGEWLAVLVLISSCLGNWGLFASELLEDTYQLLGMAECGLAPRCFSKRHSVTGTPVRAILFQLGVIALLIGLDFSSIMCVDNFFSAAAAILEFAAIVKLRISRPHMARPYMIPLGTNALSAMVLVPCIASCGIMWITMMDSWTSMVICLMALLLGIIAALPFARPPSLAQAFTEQQIVPTTEVDDTSSR</sequence>
<keyword evidence="4 8" id="KW-0812">Transmembrane</keyword>
<organism evidence="9 10">
    <name type="scientific">Prymnesium parvum</name>
    <name type="common">Toxic golden alga</name>
    <dbReference type="NCBI Taxonomy" id="97485"/>
    <lineage>
        <taxon>Eukaryota</taxon>
        <taxon>Haptista</taxon>
        <taxon>Haptophyta</taxon>
        <taxon>Prymnesiophyceae</taxon>
        <taxon>Prymnesiales</taxon>
        <taxon>Prymnesiaceae</taxon>
        <taxon>Prymnesium</taxon>
    </lineage>
</organism>
<evidence type="ECO:0000256" key="4">
    <source>
        <dbReference type="ARBA" id="ARBA00022692"/>
    </source>
</evidence>
<dbReference type="Gene3D" id="1.20.1740.10">
    <property type="entry name" value="Amino acid/polyamine transporter I"/>
    <property type="match status" value="1"/>
</dbReference>
<feature type="transmembrane region" description="Helical" evidence="8">
    <location>
        <begin position="447"/>
        <end position="469"/>
    </location>
</feature>
<dbReference type="PANTHER" id="PTHR45826">
    <property type="entry name" value="POLYAMINE TRANSPORTER PUT1"/>
    <property type="match status" value="1"/>
</dbReference>
<dbReference type="GO" id="GO:0015203">
    <property type="term" value="F:polyamine transmembrane transporter activity"/>
    <property type="evidence" value="ECO:0007669"/>
    <property type="project" value="UniProtKB-ARBA"/>
</dbReference>
<dbReference type="PANTHER" id="PTHR45826:SF2">
    <property type="entry name" value="AMINO ACID TRANSPORTER"/>
    <property type="match status" value="1"/>
</dbReference>
<evidence type="ECO:0000256" key="7">
    <source>
        <dbReference type="ARBA" id="ARBA00024041"/>
    </source>
</evidence>
<keyword evidence="5 8" id="KW-1133">Transmembrane helix</keyword>
<feature type="transmembrane region" description="Helical" evidence="8">
    <location>
        <begin position="261"/>
        <end position="280"/>
    </location>
</feature>
<feature type="transmembrane region" description="Helical" evidence="8">
    <location>
        <begin position="292"/>
        <end position="314"/>
    </location>
</feature>
<evidence type="ECO:0000256" key="6">
    <source>
        <dbReference type="ARBA" id="ARBA00023136"/>
    </source>
</evidence>
<feature type="transmembrane region" description="Helical" evidence="8">
    <location>
        <begin position="334"/>
        <end position="354"/>
    </location>
</feature>
<protein>
    <submittedName>
        <fullName evidence="9">Uncharacterized protein</fullName>
    </submittedName>
</protein>
<comment type="caution">
    <text evidence="9">The sequence shown here is derived from an EMBL/GenBank/DDBJ whole genome shotgun (WGS) entry which is preliminary data.</text>
</comment>
<dbReference type="InterPro" id="IPR044566">
    <property type="entry name" value="RMV1-like"/>
</dbReference>
<feature type="transmembrane region" description="Helical" evidence="8">
    <location>
        <begin position="68"/>
        <end position="87"/>
    </location>
</feature>
<keyword evidence="10" id="KW-1185">Reference proteome</keyword>
<gene>
    <name evidence="9" type="ORF">AB1Y20_009394</name>
</gene>
<comment type="subcellular location">
    <subcellularLocation>
        <location evidence="1">Cell membrane</location>
        <topology evidence="1">Multi-pass membrane protein</topology>
    </subcellularLocation>
</comment>
<reference evidence="9 10" key="1">
    <citation type="journal article" date="2024" name="Science">
        <title>Giant polyketide synthase enzymes in the biosynthesis of giant marine polyether toxins.</title>
        <authorList>
            <person name="Fallon T.R."/>
            <person name="Shende V.V."/>
            <person name="Wierzbicki I.H."/>
            <person name="Pendleton A.L."/>
            <person name="Watervoot N.F."/>
            <person name="Auber R.P."/>
            <person name="Gonzalez D.J."/>
            <person name="Wisecaver J.H."/>
            <person name="Moore B.S."/>
        </authorList>
    </citation>
    <scope>NUCLEOTIDE SEQUENCE [LARGE SCALE GENOMIC DNA]</scope>
    <source>
        <strain evidence="9 10">12B1</strain>
    </source>
</reference>
<name>A0AB34K5K2_PRYPA</name>
<dbReference type="Proteomes" id="UP001515480">
    <property type="component" value="Unassembled WGS sequence"/>
</dbReference>
<comment type="similarity">
    <text evidence="7">Belongs to the amino acid-polyamine-organocation (APC) superfamily. Polyamine:cation symporter (PHS) (TC 2.A.3.12) family.</text>
</comment>
<keyword evidence="3" id="KW-1003">Cell membrane</keyword>
<evidence type="ECO:0000256" key="8">
    <source>
        <dbReference type="SAM" id="Phobius"/>
    </source>
</evidence>
<evidence type="ECO:0000313" key="9">
    <source>
        <dbReference type="EMBL" id="KAL1528025.1"/>
    </source>
</evidence>
<evidence type="ECO:0000256" key="3">
    <source>
        <dbReference type="ARBA" id="ARBA00022475"/>
    </source>
</evidence>
<dbReference type="EMBL" id="JBGBPQ010000002">
    <property type="protein sequence ID" value="KAL1528025.1"/>
    <property type="molecule type" value="Genomic_DNA"/>
</dbReference>
<keyword evidence="2" id="KW-0813">Transport</keyword>
<dbReference type="InterPro" id="IPR002293">
    <property type="entry name" value="AA/rel_permease1"/>
</dbReference>
<feature type="transmembrane region" description="Helical" evidence="8">
    <location>
        <begin position="416"/>
        <end position="435"/>
    </location>
</feature>
<evidence type="ECO:0000313" key="10">
    <source>
        <dbReference type="Proteomes" id="UP001515480"/>
    </source>
</evidence>
<dbReference type="PIRSF" id="PIRSF006060">
    <property type="entry name" value="AA_transporter"/>
    <property type="match status" value="1"/>
</dbReference>
<dbReference type="Pfam" id="PF13520">
    <property type="entry name" value="AA_permease_2"/>
    <property type="match status" value="1"/>
</dbReference>
<dbReference type="GO" id="GO:0005886">
    <property type="term" value="C:plasma membrane"/>
    <property type="evidence" value="ECO:0007669"/>
    <property type="project" value="UniProtKB-SubCell"/>
</dbReference>